<dbReference type="Proteomes" id="UP001177021">
    <property type="component" value="Unassembled WGS sequence"/>
</dbReference>
<organism evidence="1 2">
    <name type="scientific">Trifolium pratense</name>
    <name type="common">Red clover</name>
    <dbReference type="NCBI Taxonomy" id="57577"/>
    <lineage>
        <taxon>Eukaryota</taxon>
        <taxon>Viridiplantae</taxon>
        <taxon>Streptophyta</taxon>
        <taxon>Embryophyta</taxon>
        <taxon>Tracheophyta</taxon>
        <taxon>Spermatophyta</taxon>
        <taxon>Magnoliopsida</taxon>
        <taxon>eudicotyledons</taxon>
        <taxon>Gunneridae</taxon>
        <taxon>Pentapetalae</taxon>
        <taxon>rosids</taxon>
        <taxon>fabids</taxon>
        <taxon>Fabales</taxon>
        <taxon>Fabaceae</taxon>
        <taxon>Papilionoideae</taxon>
        <taxon>50 kb inversion clade</taxon>
        <taxon>NPAAA clade</taxon>
        <taxon>Hologalegina</taxon>
        <taxon>IRL clade</taxon>
        <taxon>Trifolieae</taxon>
        <taxon>Trifolium</taxon>
    </lineage>
</organism>
<accession>A0ACB0KPM8</accession>
<comment type="caution">
    <text evidence="1">The sequence shown here is derived from an EMBL/GenBank/DDBJ whole genome shotgun (WGS) entry which is preliminary data.</text>
</comment>
<proteinExistence type="predicted"/>
<keyword evidence="2" id="KW-1185">Reference proteome</keyword>
<evidence type="ECO:0000313" key="1">
    <source>
        <dbReference type="EMBL" id="CAJ2659152.1"/>
    </source>
</evidence>
<gene>
    <name evidence="1" type="ORF">MILVUS5_LOCUS25390</name>
</gene>
<protein>
    <submittedName>
        <fullName evidence="1">Uncharacterized protein</fullName>
    </submittedName>
</protein>
<sequence>MDAMDINADLEDLDNNLSTLWNIFEKIGKDQSGVEKAICIYCYTEFSIGKNPISGQNYGTSHLTRHVFICKNFKLNLLSLEKPPLPFNQKIHRDLLAEAIIAHDLPFSFVEYEKIRAWVEYLNPSAEMVSRNTIVSDIEKIYDKERIKLKGIMDRIPNRICLTSDVWTATTSEGYICLTAHFVDDNWKLISRVLNFCRMKPPHTGVALESALFDCLKQWGIDKKIFSITLDNASSNDNMQDHLKKHLRMQGNLMGNGEFFHIRCSAHILNLIVQEGLKVASEALHKIRESVKYIKGSDGRIVKFEDCVNDAGLNVSSGLRLDVSTRWNSTYFMLESALQYRKAFQYFQLADRNYRHCPSDEEWDRGERICQFLEPFYDITNLISGSSYPTSNLYFMQVWKVQCILEKNQNSVDGVIKDMSKLMKEKFDKYWKDYSEILAFGAILDPRLKENFLRFCYTRLDASTSQAKLKKVMDKFKVLYEEYVSYFANESVSLSQSSYESSTLSKPSNVGNKTKKSKIAMDLQDFKTWSSNESSTPGKSELELYFEDKPMQLEEENSEDFEVLLYWKLHEKKFPTLSIMARDILSIPITTVASESSFSIGGRVLTKYRSSTLPEHIQMLICTRNWLHGFTEYINDDDESNIVDDCNTAATMTQHG</sequence>
<name>A0ACB0KPM8_TRIPR</name>
<evidence type="ECO:0000313" key="2">
    <source>
        <dbReference type="Proteomes" id="UP001177021"/>
    </source>
</evidence>
<reference evidence="1" key="1">
    <citation type="submission" date="2023-10" db="EMBL/GenBank/DDBJ databases">
        <authorList>
            <person name="Rodriguez Cubillos JULIANA M."/>
            <person name="De Vega J."/>
        </authorList>
    </citation>
    <scope>NUCLEOTIDE SEQUENCE</scope>
</reference>
<dbReference type="EMBL" id="CASHSV030000311">
    <property type="protein sequence ID" value="CAJ2659152.1"/>
    <property type="molecule type" value="Genomic_DNA"/>
</dbReference>